<dbReference type="SMART" id="SM00387">
    <property type="entry name" value="HATPase_c"/>
    <property type="match status" value="1"/>
</dbReference>
<evidence type="ECO:0000256" key="14">
    <source>
        <dbReference type="ARBA" id="ARBA00023136"/>
    </source>
</evidence>
<dbReference type="FunFam" id="1.10.287.130:FF:000049">
    <property type="entry name" value="C4-dicarboxylate transport sensor protein DctB"/>
    <property type="match status" value="1"/>
</dbReference>
<dbReference type="GO" id="GO:0005524">
    <property type="term" value="F:ATP binding"/>
    <property type="evidence" value="ECO:0007669"/>
    <property type="project" value="UniProtKB-KW"/>
</dbReference>
<protein>
    <recommendedName>
        <fullName evidence="15">C4-dicarboxylate transport sensor protein DctB</fullName>
        <ecNumber evidence="3">2.7.13.3</ecNumber>
    </recommendedName>
</protein>
<dbReference type="SUPFAM" id="SSF47384">
    <property type="entry name" value="Homodimeric domain of signal transducing histidine kinase"/>
    <property type="match status" value="1"/>
</dbReference>
<keyword evidence="12" id="KW-1133">Transmembrane helix</keyword>
<keyword evidence="14" id="KW-0472">Membrane</keyword>
<evidence type="ECO:0000256" key="13">
    <source>
        <dbReference type="ARBA" id="ARBA00023012"/>
    </source>
</evidence>
<dbReference type="EC" id="2.7.13.3" evidence="3"/>
<feature type="coiled-coil region" evidence="16">
    <location>
        <begin position="333"/>
        <end position="385"/>
    </location>
</feature>
<sequence length="616" mass="67358">MRPFSRLLLANVVALASAATLALAGLGFSLSWRWSERDGMDRLAELAVERLELYAGTLEGELARLAHLPQLVALSDDAAAALAPQVSAARLQAVQRRLAQLDARAGSLGILLFDAQGRWVTSSAALPLEVLARERLERIAAALREGQPAFFAAADGSGTTDYFHSAPVRRGGQTLGQVLVRINLAPLEATWVDLGVRSRSEKLLVLDSHEVLILSSVPAWKYARLVEGLDTQNWARLPVDQTLHYPPQALQALRWAERAGALRGAQLLRLLPPGAEQAEQPWLAQERPIRALGLKLMTLSDPSEVWREARRAAWGGAALGGLVGLLATYYLYRRRAVAQLLRARNELQRARDELEQQVWERTAELRAANAELKREFEQRVRAEDELVQAGKMAVLGQLSTGIAHEVNQPLTALRALSGNAQRLLTAGRVDEVRRNLGKIEAAVERMARITSQLKSFARRADGALETVSLAHAVANAQFLLEHRLREAEVDLALDLPESLSLRCDGTRLEQVLVNLMGNAIDALQGGTERRLQLRAWRDGPRIWVAVRDWGPGLSAEAQANLFEPFFTTKPAGQGLGLGLVISAQIVREFGGNLQLAPLAAGEGCEFRFDVAAASEE</sequence>
<evidence type="ECO:0000256" key="12">
    <source>
        <dbReference type="ARBA" id="ARBA00022989"/>
    </source>
</evidence>
<dbReference type="InterPro" id="IPR036097">
    <property type="entry name" value="HisK_dim/P_sf"/>
</dbReference>
<keyword evidence="7 18" id="KW-0808">Transferase</keyword>
<keyword evidence="11" id="KW-0067">ATP-binding</keyword>
<evidence type="ECO:0000256" key="1">
    <source>
        <dbReference type="ARBA" id="ARBA00000085"/>
    </source>
</evidence>
<evidence type="ECO:0000256" key="4">
    <source>
        <dbReference type="ARBA" id="ARBA00022475"/>
    </source>
</evidence>
<keyword evidence="19" id="KW-1185">Reference proteome</keyword>
<proteinExistence type="predicted"/>
<comment type="subcellular location">
    <subcellularLocation>
        <location evidence="2">Cell inner membrane</location>
        <topology evidence="2">Multi-pass membrane protein</topology>
    </subcellularLocation>
</comment>
<dbReference type="OrthoDB" id="9772100at2"/>
<dbReference type="InterPro" id="IPR017055">
    <property type="entry name" value="Sig_transdc_His_kinase_DctB"/>
</dbReference>
<keyword evidence="4" id="KW-1003">Cell membrane</keyword>
<dbReference type="AlphaFoldDB" id="A0A840SBN3"/>
<dbReference type="InterPro" id="IPR036890">
    <property type="entry name" value="HATPase_C_sf"/>
</dbReference>
<dbReference type="RefSeq" id="WP_138856295.1">
    <property type="nucleotide sequence ID" value="NZ_CP040709.1"/>
</dbReference>
<keyword evidence="5" id="KW-0997">Cell inner membrane</keyword>
<keyword evidence="9" id="KW-0547">Nucleotide-binding</keyword>
<dbReference type="InterPro" id="IPR005467">
    <property type="entry name" value="His_kinase_dom"/>
</dbReference>
<dbReference type="PROSITE" id="PS50109">
    <property type="entry name" value="HIS_KIN"/>
    <property type="match status" value="1"/>
</dbReference>
<dbReference type="PRINTS" id="PR00344">
    <property type="entry name" value="BCTRLSENSOR"/>
</dbReference>
<dbReference type="GO" id="GO:0005886">
    <property type="term" value="C:plasma membrane"/>
    <property type="evidence" value="ECO:0007669"/>
    <property type="project" value="UniProtKB-SubCell"/>
</dbReference>
<dbReference type="Gene3D" id="1.10.287.130">
    <property type="match status" value="1"/>
</dbReference>
<dbReference type="PANTHER" id="PTHR43065">
    <property type="entry name" value="SENSOR HISTIDINE KINASE"/>
    <property type="match status" value="1"/>
</dbReference>
<dbReference type="SMART" id="SM00388">
    <property type="entry name" value="HisKA"/>
    <property type="match status" value="1"/>
</dbReference>
<dbReference type="Proteomes" id="UP000554837">
    <property type="component" value="Unassembled WGS sequence"/>
</dbReference>
<organism evidence="18 19">
    <name type="scientific">Inhella inkyongensis</name>
    <dbReference type="NCBI Taxonomy" id="392593"/>
    <lineage>
        <taxon>Bacteria</taxon>
        <taxon>Pseudomonadati</taxon>
        <taxon>Pseudomonadota</taxon>
        <taxon>Betaproteobacteria</taxon>
        <taxon>Burkholderiales</taxon>
        <taxon>Sphaerotilaceae</taxon>
        <taxon>Inhella</taxon>
    </lineage>
</organism>
<evidence type="ECO:0000256" key="15">
    <source>
        <dbReference type="ARBA" id="ARBA00073143"/>
    </source>
</evidence>
<dbReference type="GO" id="GO:0000155">
    <property type="term" value="F:phosphorelay sensor kinase activity"/>
    <property type="evidence" value="ECO:0007669"/>
    <property type="project" value="InterPro"/>
</dbReference>
<keyword evidence="13" id="KW-0902">Two-component regulatory system</keyword>
<evidence type="ECO:0000256" key="16">
    <source>
        <dbReference type="SAM" id="Coils"/>
    </source>
</evidence>
<evidence type="ECO:0000256" key="3">
    <source>
        <dbReference type="ARBA" id="ARBA00012438"/>
    </source>
</evidence>
<evidence type="ECO:0000256" key="8">
    <source>
        <dbReference type="ARBA" id="ARBA00022692"/>
    </source>
</evidence>
<dbReference type="Gene3D" id="3.30.565.10">
    <property type="entry name" value="Histidine kinase-like ATPase, C-terminal domain"/>
    <property type="match status" value="1"/>
</dbReference>
<gene>
    <name evidence="18" type="ORF">HNQ51_003527</name>
</gene>
<evidence type="ECO:0000259" key="17">
    <source>
        <dbReference type="PROSITE" id="PS50109"/>
    </source>
</evidence>
<accession>A0A840SBN3</accession>
<keyword evidence="8" id="KW-0812">Transmembrane</keyword>
<name>A0A840SBN3_9BURK</name>
<evidence type="ECO:0000256" key="2">
    <source>
        <dbReference type="ARBA" id="ARBA00004429"/>
    </source>
</evidence>
<evidence type="ECO:0000256" key="10">
    <source>
        <dbReference type="ARBA" id="ARBA00022777"/>
    </source>
</evidence>
<keyword evidence="10 18" id="KW-0418">Kinase</keyword>
<evidence type="ECO:0000313" key="19">
    <source>
        <dbReference type="Proteomes" id="UP000554837"/>
    </source>
</evidence>
<evidence type="ECO:0000313" key="18">
    <source>
        <dbReference type="EMBL" id="MBB5206184.1"/>
    </source>
</evidence>
<dbReference type="Gene3D" id="3.30.450.20">
    <property type="entry name" value="PAS domain"/>
    <property type="match status" value="2"/>
</dbReference>
<evidence type="ECO:0000256" key="5">
    <source>
        <dbReference type="ARBA" id="ARBA00022519"/>
    </source>
</evidence>
<comment type="caution">
    <text evidence="18">The sequence shown here is derived from an EMBL/GenBank/DDBJ whole genome shotgun (WGS) entry which is preliminary data.</text>
</comment>
<dbReference type="InterPro" id="IPR004358">
    <property type="entry name" value="Sig_transdc_His_kin-like_C"/>
</dbReference>
<evidence type="ECO:0000256" key="11">
    <source>
        <dbReference type="ARBA" id="ARBA00022840"/>
    </source>
</evidence>
<dbReference type="Pfam" id="PF02518">
    <property type="entry name" value="HATPase_c"/>
    <property type="match status" value="1"/>
</dbReference>
<evidence type="ECO:0000256" key="9">
    <source>
        <dbReference type="ARBA" id="ARBA00022741"/>
    </source>
</evidence>
<dbReference type="InterPro" id="IPR003661">
    <property type="entry name" value="HisK_dim/P_dom"/>
</dbReference>
<reference evidence="18 19" key="1">
    <citation type="submission" date="2020-08" db="EMBL/GenBank/DDBJ databases">
        <title>Genomic Encyclopedia of Type Strains, Phase IV (KMG-IV): sequencing the most valuable type-strain genomes for metagenomic binning, comparative biology and taxonomic classification.</title>
        <authorList>
            <person name="Goeker M."/>
        </authorList>
    </citation>
    <scope>NUCLEOTIDE SEQUENCE [LARGE SCALE GENOMIC DNA]</scope>
    <source>
        <strain evidence="18 19">DSM 23958</strain>
    </source>
</reference>
<dbReference type="PANTHER" id="PTHR43065:SF46">
    <property type="entry name" value="C4-DICARBOXYLATE TRANSPORT SENSOR PROTEIN DCTB"/>
    <property type="match status" value="1"/>
</dbReference>
<feature type="domain" description="Histidine kinase" evidence="17">
    <location>
        <begin position="401"/>
        <end position="614"/>
    </location>
</feature>
<dbReference type="SUPFAM" id="SSF55874">
    <property type="entry name" value="ATPase domain of HSP90 chaperone/DNA topoisomerase II/histidine kinase"/>
    <property type="match status" value="1"/>
</dbReference>
<dbReference type="Pfam" id="PF00512">
    <property type="entry name" value="HisKA"/>
    <property type="match status" value="1"/>
</dbReference>
<dbReference type="PIRSF" id="PIRSF036431">
    <property type="entry name" value="STHK_DctB"/>
    <property type="match status" value="1"/>
</dbReference>
<evidence type="ECO:0000256" key="7">
    <source>
        <dbReference type="ARBA" id="ARBA00022679"/>
    </source>
</evidence>
<dbReference type="InterPro" id="IPR003594">
    <property type="entry name" value="HATPase_dom"/>
</dbReference>
<keyword evidence="6" id="KW-0597">Phosphoprotein</keyword>
<keyword evidence="16" id="KW-0175">Coiled coil</keyword>
<dbReference type="CDD" id="cd00082">
    <property type="entry name" value="HisKA"/>
    <property type="match status" value="1"/>
</dbReference>
<evidence type="ECO:0000256" key="6">
    <source>
        <dbReference type="ARBA" id="ARBA00022553"/>
    </source>
</evidence>
<dbReference type="EMBL" id="JACHHO010000007">
    <property type="protein sequence ID" value="MBB5206184.1"/>
    <property type="molecule type" value="Genomic_DNA"/>
</dbReference>
<comment type="catalytic activity">
    <reaction evidence="1">
        <text>ATP + protein L-histidine = ADP + protein N-phospho-L-histidine.</text>
        <dbReference type="EC" id="2.7.13.3"/>
    </reaction>
</comment>